<organism evidence="3 4">
    <name type="scientific">Lentinus tigrinus ALCF2SS1-6</name>
    <dbReference type="NCBI Taxonomy" id="1328759"/>
    <lineage>
        <taxon>Eukaryota</taxon>
        <taxon>Fungi</taxon>
        <taxon>Dikarya</taxon>
        <taxon>Basidiomycota</taxon>
        <taxon>Agaricomycotina</taxon>
        <taxon>Agaricomycetes</taxon>
        <taxon>Polyporales</taxon>
        <taxon>Polyporaceae</taxon>
        <taxon>Lentinus</taxon>
    </lineage>
</organism>
<sequence length="204" mass="22044">MPSTSSIQIPKVTNAPGPASAPEPAEPASAPEPSEPASAPEPAEPVSAPGRATPQPATPADRSYPATPFAPTRRRIFSEGSTTQQVPVQGYLANLRAASAPKKVASVPSEFRQNVFVAEVERNARSNRERITQLRTRIDDVTATIDLLRLEYEKTKNNYQKLYERGLGKLVTRVRQQFGLATQLRAQALPSGPRSSSVARDSSQ</sequence>
<feature type="region of interest" description="Disordered" evidence="2">
    <location>
        <begin position="1"/>
        <end position="68"/>
    </location>
</feature>
<protein>
    <submittedName>
        <fullName evidence="3">Uncharacterized protein</fullName>
    </submittedName>
</protein>
<proteinExistence type="predicted"/>
<evidence type="ECO:0000313" key="3">
    <source>
        <dbReference type="EMBL" id="RPD53487.1"/>
    </source>
</evidence>
<gene>
    <name evidence="3" type="ORF">L227DRAFT_567943</name>
</gene>
<reference evidence="3" key="1">
    <citation type="journal article" date="2018" name="Genome Biol. Evol.">
        <title>Genomics and development of Lentinus tigrinus, a white-rot wood-decaying mushroom with dimorphic fruiting bodies.</title>
        <authorList>
            <person name="Wu B."/>
            <person name="Xu Z."/>
            <person name="Knudson A."/>
            <person name="Carlson A."/>
            <person name="Chen N."/>
            <person name="Kovaka S."/>
            <person name="LaButti K."/>
            <person name="Lipzen A."/>
            <person name="Pennachio C."/>
            <person name="Riley R."/>
            <person name="Schakwitz W."/>
            <person name="Umezawa K."/>
            <person name="Ohm R.A."/>
            <person name="Grigoriev I.V."/>
            <person name="Nagy L.G."/>
            <person name="Gibbons J."/>
            <person name="Hibbett D."/>
        </authorList>
    </citation>
    <scope>NUCLEOTIDE SEQUENCE [LARGE SCALE GENOMIC DNA]</scope>
    <source>
        <strain evidence="3">ALCF2SS1-6</strain>
    </source>
</reference>
<dbReference type="AlphaFoldDB" id="A0A5C2RSN2"/>
<evidence type="ECO:0000256" key="2">
    <source>
        <dbReference type="SAM" id="MobiDB-lite"/>
    </source>
</evidence>
<accession>A0A5C2RSN2</accession>
<dbReference type="Proteomes" id="UP000313359">
    <property type="component" value="Unassembled WGS sequence"/>
</dbReference>
<evidence type="ECO:0000256" key="1">
    <source>
        <dbReference type="SAM" id="Coils"/>
    </source>
</evidence>
<feature type="coiled-coil region" evidence="1">
    <location>
        <begin position="117"/>
        <end position="165"/>
    </location>
</feature>
<dbReference type="EMBL" id="ML122321">
    <property type="protein sequence ID" value="RPD53487.1"/>
    <property type="molecule type" value="Genomic_DNA"/>
</dbReference>
<name>A0A5C2RSN2_9APHY</name>
<keyword evidence="4" id="KW-1185">Reference proteome</keyword>
<evidence type="ECO:0000313" key="4">
    <source>
        <dbReference type="Proteomes" id="UP000313359"/>
    </source>
</evidence>
<keyword evidence="1" id="KW-0175">Coiled coil</keyword>
<feature type="compositionally biased region" description="Low complexity" evidence="2">
    <location>
        <begin position="26"/>
        <end position="49"/>
    </location>
</feature>